<evidence type="ECO:0000256" key="7">
    <source>
        <dbReference type="SAM" id="MobiDB-lite"/>
    </source>
</evidence>
<dbReference type="EC" id="2.1.1.-" evidence="6"/>
<sequence>MTPATAARAGTCSTTGATTGALTGAATGVTAGVATAAASGVDEGVGLTALLVAAARAIESRRPDALARDPLAEHFVRAARASAHWPVHPRDVPPGADGGDDPLWGRLGGYFALRTRALDDHLLRAAQLGARQVVLLGAGLDARAHRLDWPPGTTVFELDRARVLGFKQQVLDRVGARPTARRVPVACDLRLDWAGALTAAGFRPGEPTAWLAEGLLLYLPAAAERRLIATVDRLSAAGSSLAYEVKLGMEHAAVRRNPVYLAARDRLGIDLLVLFDDEPRPDTAADLADRGWATVTHTPFEFTRHYGRGPRPEPDDALAANRWSFATRGPLPGPRRPDPGLETRPETGPEPGAGAGRG</sequence>
<dbReference type="PANTHER" id="PTHR43619">
    <property type="entry name" value="S-ADENOSYL-L-METHIONINE-DEPENDENT METHYLTRANSFERASE YKTD-RELATED"/>
    <property type="match status" value="1"/>
</dbReference>
<dbReference type="SUPFAM" id="SSF53335">
    <property type="entry name" value="S-adenosyl-L-methionine-dependent methyltransferases"/>
    <property type="match status" value="1"/>
</dbReference>
<comment type="caution">
    <text evidence="8">The sequence shown here is derived from an EMBL/GenBank/DDBJ whole genome shotgun (WGS) entry which is preliminary data.</text>
</comment>
<comment type="function">
    <text evidence="1 6">Exhibits S-adenosyl-L-methionine-dependent methyltransferase activity.</text>
</comment>
<evidence type="ECO:0000256" key="4">
    <source>
        <dbReference type="ARBA" id="ARBA00022679"/>
    </source>
</evidence>
<keyword evidence="9" id="KW-1185">Reference proteome</keyword>
<dbReference type="GO" id="GO:0008168">
    <property type="term" value="F:methyltransferase activity"/>
    <property type="evidence" value="ECO:0007669"/>
    <property type="project" value="UniProtKB-KW"/>
</dbReference>
<dbReference type="Pfam" id="PF04072">
    <property type="entry name" value="LCM"/>
    <property type="match status" value="1"/>
</dbReference>
<dbReference type="RefSeq" id="WP_344342838.1">
    <property type="nucleotide sequence ID" value="NZ_BAAAKJ010000344.1"/>
</dbReference>
<dbReference type="InterPro" id="IPR007213">
    <property type="entry name" value="Ppm1/Ppm2/Tcmp"/>
</dbReference>
<keyword evidence="3 6" id="KW-0489">Methyltransferase</keyword>
<evidence type="ECO:0000256" key="1">
    <source>
        <dbReference type="ARBA" id="ARBA00003907"/>
    </source>
</evidence>
<dbReference type="InterPro" id="IPR029063">
    <property type="entry name" value="SAM-dependent_MTases_sf"/>
</dbReference>
<organism evidence="8 9">
    <name type="scientific">Kitasatospora putterlickiae</name>
    <dbReference type="NCBI Taxonomy" id="221725"/>
    <lineage>
        <taxon>Bacteria</taxon>
        <taxon>Bacillati</taxon>
        <taxon>Actinomycetota</taxon>
        <taxon>Actinomycetes</taxon>
        <taxon>Kitasatosporales</taxon>
        <taxon>Streptomycetaceae</taxon>
        <taxon>Kitasatospora</taxon>
    </lineage>
</organism>
<dbReference type="InterPro" id="IPR011610">
    <property type="entry name" value="SAM_mthyl_Trfase_ML2640-like"/>
</dbReference>
<name>A0ABN1YEX4_9ACTN</name>
<evidence type="ECO:0000313" key="9">
    <source>
        <dbReference type="Proteomes" id="UP001499863"/>
    </source>
</evidence>
<evidence type="ECO:0000256" key="6">
    <source>
        <dbReference type="RuleBase" id="RU362030"/>
    </source>
</evidence>
<evidence type="ECO:0000256" key="2">
    <source>
        <dbReference type="ARBA" id="ARBA00008138"/>
    </source>
</evidence>
<proteinExistence type="inferred from homology"/>
<dbReference type="Proteomes" id="UP001499863">
    <property type="component" value="Unassembled WGS sequence"/>
</dbReference>
<dbReference type="GO" id="GO:0032259">
    <property type="term" value="P:methylation"/>
    <property type="evidence" value="ECO:0007669"/>
    <property type="project" value="UniProtKB-KW"/>
</dbReference>
<keyword evidence="5 6" id="KW-0949">S-adenosyl-L-methionine</keyword>
<evidence type="ECO:0000256" key="5">
    <source>
        <dbReference type="ARBA" id="ARBA00022691"/>
    </source>
</evidence>
<dbReference type="NCBIfam" id="TIGR00027">
    <property type="entry name" value="mthyl_TIGR00027"/>
    <property type="match status" value="1"/>
</dbReference>
<evidence type="ECO:0000313" key="8">
    <source>
        <dbReference type="EMBL" id="GAA1408604.1"/>
    </source>
</evidence>
<dbReference type="PANTHER" id="PTHR43619:SF2">
    <property type="entry name" value="S-ADENOSYL-L-METHIONINE-DEPENDENT METHYLTRANSFERASES SUPERFAMILY PROTEIN"/>
    <property type="match status" value="1"/>
</dbReference>
<evidence type="ECO:0000256" key="3">
    <source>
        <dbReference type="ARBA" id="ARBA00022603"/>
    </source>
</evidence>
<reference evidence="8 9" key="1">
    <citation type="journal article" date="2019" name="Int. J. Syst. Evol. Microbiol.">
        <title>The Global Catalogue of Microorganisms (GCM) 10K type strain sequencing project: providing services to taxonomists for standard genome sequencing and annotation.</title>
        <authorList>
            <consortium name="The Broad Institute Genomics Platform"/>
            <consortium name="The Broad Institute Genome Sequencing Center for Infectious Disease"/>
            <person name="Wu L."/>
            <person name="Ma J."/>
        </authorList>
    </citation>
    <scope>NUCLEOTIDE SEQUENCE [LARGE SCALE GENOMIC DNA]</scope>
    <source>
        <strain evidence="8 9">JCM 12393</strain>
    </source>
</reference>
<dbReference type="EMBL" id="BAAAKJ010000344">
    <property type="protein sequence ID" value="GAA1408604.1"/>
    <property type="molecule type" value="Genomic_DNA"/>
</dbReference>
<protein>
    <recommendedName>
        <fullName evidence="6">S-adenosyl-L-methionine-dependent methyltransferase</fullName>
        <ecNumber evidence="6">2.1.1.-</ecNumber>
    </recommendedName>
</protein>
<feature type="compositionally biased region" description="Basic and acidic residues" evidence="7">
    <location>
        <begin position="335"/>
        <end position="347"/>
    </location>
</feature>
<dbReference type="Gene3D" id="3.40.50.150">
    <property type="entry name" value="Vaccinia Virus protein VP39"/>
    <property type="match status" value="1"/>
</dbReference>
<keyword evidence="4" id="KW-0808">Transferase</keyword>
<comment type="similarity">
    <text evidence="2 6">Belongs to the UPF0677 family.</text>
</comment>
<accession>A0ABN1YEX4</accession>
<gene>
    <name evidence="8" type="ORF">GCM10009639_58460</name>
</gene>
<feature type="region of interest" description="Disordered" evidence="7">
    <location>
        <begin position="302"/>
        <end position="358"/>
    </location>
</feature>